<gene>
    <name evidence="2" type="ORF">HOO69_20640</name>
</gene>
<feature type="transmembrane region" description="Helical" evidence="1">
    <location>
        <begin position="30"/>
        <end position="48"/>
    </location>
</feature>
<organism evidence="2 3">
    <name type="scientific">Vibrio europaeus</name>
    <dbReference type="NCBI Taxonomy" id="300876"/>
    <lineage>
        <taxon>Bacteria</taxon>
        <taxon>Pseudomonadati</taxon>
        <taxon>Pseudomonadota</taxon>
        <taxon>Gammaproteobacteria</taxon>
        <taxon>Vibrionales</taxon>
        <taxon>Vibrionaceae</taxon>
        <taxon>Vibrio</taxon>
        <taxon>Vibrio oreintalis group</taxon>
    </lineage>
</organism>
<dbReference type="Proteomes" id="UP000501443">
    <property type="component" value="Chromosome 2"/>
</dbReference>
<proteinExistence type="predicted"/>
<name>A0AAE7B0T2_9VIBR</name>
<sequence>MQNSYIKQLAIKSYQEDLAKEYHQTRSQRFHAPSFVVGILVSVIFLQIG</sequence>
<dbReference type="AlphaFoldDB" id="A0AAE7B0T2"/>
<dbReference type="RefSeq" id="WP_171382905.1">
    <property type="nucleotide sequence ID" value="NZ_CP053543.1"/>
</dbReference>
<reference evidence="2 3" key="1">
    <citation type="submission" date="2020-05" db="EMBL/GenBank/DDBJ databases">
        <title>First description outside Europe of the emergent pathogen for shellfish aquaculture Vibrio europaeus.</title>
        <authorList>
            <person name="Dubert J."/>
            <person name="Rojas R."/>
        </authorList>
    </citation>
    <scope>NUCLEOTIDE SEQUENCE [LARGE SCALE GENOMIC DNA]</scope>
    <source>
        <strain evidence="2 3">NPI-1</strain>
    </source>
</reference>
<accession>A0AAE7B0T2</accession>
<evidence type="ECO:0000313" key="2">
    <source>
        <dbReference type="EMBL" id="QJY38956.1"/>
    </source>
</evidence>
<evidence type="ECO:0000256" key="1">
    <source>
        <dbReference type="SAM" id="Phobius"/>
    </source>
</evidence>
<keyword evidence="1" id="KW-0472">Membrane</keyword>
<protein>
    <submittedName>
        <fullName evidence="2">Uncharacterized protein</fullName>
    </submittedName>
</protein>
<keyword evidence="1" id="KW-1133">Transmembrane helix</keyword>
<keyword evidence="1" id="KW-0812">Transmembrane</keyword>
<dbReference type="EMBL" id="CP053543">
    <property type="protein sequence ID" value="QJY38956.1"/>
    <property type="molecule type" value="Genomic_DNA"/>
</dbReference>
<evidence type="ECO:0000313" key="3">
    <source>
        <dbReference type="Proteomes" id="UP000501443"/>
    </source>
</evidence>